<sequence length="1053" mass="113309">MSSGWRRSAGFSARFGGFGDLAPNGGASAPTAPAALGAHSESPVHARTAGAATASAQAHVLDADLAMHQQQQPWWPGCVIAPDESDVHYDAAQFASVVQKRDVRTKDITMYKSKYEESAGRKIAADTNFISYSVNGHIRVLSDDLSTRTLLKGHDDAIDDMEFFAQTVALPDGGVQSCLASCGVDGLVFLWTIVRMPGDTLGEDVIKCTDSMKWRHPRPKGRYSRVTFCKTAHRLALVDRESDSVRLIMAERAGFSSRTHYRELELSSSTGSPLCAAAWLSKDRILTATVGGTVDLWDPDTGVRLHTFEPHGGRAIFEMQALSASTFFTIDANTNSILTWYIPSSASESESVANAPSRIGPERKQSITLNVGSRSGMAASAQYASSFLVAGCEPASEFVLLMDITRRTLFVLHVDVSTLWRFDCITEIQPKRDAISFCVSRKSPAAASGESPVLCMYAVQLKAIQLLEIVARDCMPGPSSVPTTFCKPAVTQSSYMLPVPGTTGTGAAMQQQMRDQRQPNDEQQHEQQHTSPMTLSSLRPGGYEIKTPNPTPIPVGRAGSSRASGGGGGGARTISSARSSPPSASPRAASPPTSGANTPAQARSTMGAPVVPSLAAAVSMQTFELDLCAKLEKQCMIVVEQVQASNKAQEAAFSDKLARLCTSVESTLKSSMQGMVESACRREMAGAMVSMSETVSNSLEHELNEAALRDACRAHAKTMVSGPSSDAPQARNELQLAYSDVLFSAGMQEHLERLMEESQVSGTFSSACDMMAAQISEAIARGMEHRFMRIVSPEMERACALASQAADKSHTMNSCLGGLILTTAAAANGLGLADKSPPVDYRANIIEHMARQSIEDALEELVAAAQNQRGSTAGGDNETSLTLWFCSEWDPEIFEAADKVVSSRAMLGLISCLSDVLEADVELAFRWLHEVLLMLELDDDDEDGVHEYAASVLEPLSAKLGALYETASLPSKLQKRCKVLRHLMHRIIIPLLFAKLDSRLASLHSIAYSRLLLPFFSCCDTRALNYKPECKYLVSTAVTGLLRKDATGCSVSH</sequence>
<evidence type="ECO:0000256" key="3">
    <source>
        <dbReference type="ARBA" id="ARBA00022490"/>
    </source>
</evidence>
<accession>A0A5J4YT36</accession>
<comment type="caution">
    <text evidence="7">The sequence shown here is derived from an EMBL/GenBank/DDBJ whole genome shotgun (WGS) entry which is preliminary data.</text>
</comment>
<dbReference type="GO" id="GO:0031087">
    <property type="term" value="P:deadenylation-independent decapping of nuclear-transcribed mRNA"/>
    <property type="evidence" value="ECO:0007669"/>
    <property type="project" value="InterPro"/>
</dbReference>
<dbReference type="Proteomes" id="UP000324585">
    <property type="component" value="Unassembled WGS sequence"/>
</dbReference>
<feature type="region of interest" description="Disordered" evidence="6">
    <location>
        <begin position="30"/>
        <end position="51"/>
    </location>
</feature>
<keyword evidence="4" id="KW-0853">WD repeat</keyword>
<evidence type="ECO:0000313" key="8">
    <source>
        <dbReference type="Proteomes" id="UP000324585"/>
    </source>
</evidence>
<evidence type="ECO:0000256" key="1">
    <source>
        <dbReference type="ARBA" id="ARBA00004201"/>
    </source>
</evidence>
<dbReference type="Gene3D" id="2.130.10.10">
    <property type="entry name" value="YVTN repeat-like/Quinoprotein amine dehydrogenase"/>
    <property type="match status" value="1"/>
</dbReference>
<dbReference type="GO" id="GO:0000932">
    <property type="term" value="C:P-body"/>
    <property type="evidence" value="ECO:0007669"/>
    <property type="project" value="UniProtKB-SubCell"/>
</dbReference>
<feature type="compositionally biased region" description="Low complexity" evidence="6">
    <location>
        <begin position="572"/>
        <end position="594"/>
    </location>
</feature>
<dbReference type="OrthoDB" id="21128at2759"/>
<proteinExistence type="inferred from homology"/>
<evidence type="ECO:0000256" key="4">
    <source>
        <dbReference type="ARBA" id="ARBA00022574"/>
    </source>
</evidence>
<protein>
    <submittedName>
        <fullName evidence="7">Enhancer of mRNA-decapping protein 4</fullName>
    </submittedName>
</protein>
<dbReference type="EMBL" id="VRMN01000004">
    <property type="protein sequence ID" value="KAA8494388.1"/>
    <property type="molecule type" value="Genomic_DNA"/>
</dbReference>
<reference evidence="8" key="1">
    <citation type="journal article" date="2019" name="Nat. Commun.">
        <title>Expansion of phycobilisome linker gene families in mesophilic red algae.</title>
        <authorList>
            <person name="Lee J."/>
            <person name="Kim D."/>
            <person name="Bhattacharya D."/>
            <person name="Yoon H.S."/>
        </authorList>
    </citation>
    <scope>NUCLEOTIDE SEQUENCE [LARGE SCALE GENOMIC DNA]</scope>
    <source>
        <strain evidence="8">CCMP 1328</strain>
    </source>
</reference>
<dbReference type="OMA" id="VWELPEV"/>
<evidence type="ECO:0000256" key="5">
    <source>
        <dbReference type="ARBA" id="ARBA00022737"/>
    </source>
</evidence>
<dbReference type="PANTHER" id="PTHR15598">
    <property type="entry name" value="ENHANCER OF MRNA-DECAPPING PROTEIN 4"/>
    <property type="match status" value="1"/>
</dbReference>
<evidence type="ECO:0000256" key="2">
    <source>
        <dbReference type="ARBA" id="ARBA00009639"/>
    </source>
</evidence>
<dbReference type="AlphaFoldDB" id="A0A5J4YT36"/>
<keyword evidence="8" id="KW-1185">Reference proteome</keyword>
<dbReference type="InterPro" id="IPR044938">
    <property type="entry name" value="EDC4_C_sf"/>
</dbReference>
<evidence type="ECO:0000256" key="6">
    <source>
        <dbReference type="SAM" id="MobiDB-lite"/>
    </source>
</evidence>
<feature type="compositionally biased region" description="Polar residues" evidence="6">
    <location>
        <begin position="595"/>
        <end position="604"/>
    </location>
</feature>
<dbReference type="PANTHER" id="PTHR15598:SF5">
    <property type="entry name" value="ENHANCER OF MRNA-DECAPPING PROTEIN 4"/>
    <property type="match status" value="1"/>
</dbReference>
<name>A0A5J4YT36_PORPP</name>
<evidence type="ECO:0000313" key="7">
    <source>
        <dbReference type="EMBL" id="KAA8494388.1"/>
    </source>
</evidence>
<dbReference type="SUPFAM" id="SSF50978">
    <property type="entry name" value="WD40 repeat-like"/>
    <property type="match status" value="1"/>
</dbReference>
<comment type="subcellular location">
    <subcellularLocation>
        <location evidence="1">Cytoplasm</location>
        <location evidence="1">P-body</location>
    </subcellularLocation>
</comment>
<dbReference type="InterPro" id="IPR045152">
    <property type="entry name" value="EDC4-like"/>
</dbReference>
<keyword evidence="5" id="KW-0677">Repeat</keyword>
<comment type="similarity">
    <text evidence="2">Belongs to the WD repeat EDC4 family.</text>
</comment>
<dbReference type="InterPro" id="IPR015943">
    <property type="entry name" value="WD40/YVTN_repeat-like_dom_sf"/>
</dbReference>
<gene>
    <name evidence="7" type="ORF">FVE85_2629</name>
</gene>
<keyword evidence="3" id="KW-0963">Cytoplasm</keyword>
<feature type="region of interest" description="Disordered" evidence="6">
    <location>
        <begin position="497"/>
        <end position="605"/>
    </location>
</feature>
<organism evidence="7 8">
    <name type="scientific">Porphyridium purpureum</name>
    <name type="common">Red alga</name>
    <name type="synonym">Porphyridium cruentum</name>
    <dbReference type="NCBI Taxonomy" id="35688"/>
    <lineage>
        <taxon>Eukaryota</taxon>
        <taxon>Rhodophyta</taxon>
        <taxon>Bangiophyceae</taxon>
        <taxon>Porphyridiales</taxon>
        <taxon>Porphyridiaceae</taxon>
        <taxon>Porphyridium</taxon>
    </lineage>
</organism>
<dbReference type="InterPro" id="IPR036322">
    <property type="entry name" value="WD40_repeat_dom_sf"/>
</dbReference>
<feature type="compositionally biased region" description="Basic and acidic residues" evidence="6">
    <location>
        <begin position="514"/>
        <end position="528"/>
    </location>
</feature>
<dbReference type="Gene3D" id="1.10.220.100">
    <property type="entry name" value="conserved c-terminal region of ge- 1"/>
    <property type="match status" value="1"/>
</dbReference>